<keyword evidence="6 11" id="KW-0967">Endosome</keyword>
<dbReference type="PANTHER" id="PTHR21014:SF6">
    <property type="entry name" value="PHOSPHATIDYLINOSITOL-4,5-BISPHOSPHATE 4-PHOSPHATASE"/>
    <property type="match status" value="1"/>
</dbReference>
<evidence type="ECO:0000256" key="5">
    <source>
        <dbReference type="ARBA" id="ARBA00022692"/>
    </source>
</evidence>
<dbReference type="WBParaSite" id="Gr19_v10_g13335.t1">
    <property type="protein sequence ID" value="Gr19_v10_g13335.t1"/>
    <property type="gene ID" value="Gr19_v10_g13335"/>
</dbReference>
<evidence type="ECO:0000256" key="11">
    <source>
        <dbReference type="RuleBase" id="RU365008"/>
    </source>
</evidence>
<evidence type="ECO:0000313" key="13">
    <source>
        <dbReference type="Proteomes" id="UP000887572"/>
    </source>
</evidence>
<feature type="compositionally biased region" description="Low complexity" evidence="12">
    <location>
        <begin position="111"/>
        <end position="126"/>
    </location>
</feature>
<evidence type="ECO:0000256" key="8">
    <source>
        <dbReference type="ARBA" id="ARBA00022989"/>
    </source>
</evidence>
<feature type="compositionally biased region" description="Polar residues" evidence="12">
    <location>
        <begin position="34"/>
        <end position="45"/>
    </location>
</feature>
<evidence type="ECO:0000256" key="7">
    <source>
        <dbReference type="ARBA" id="ARBA00022801"/>
    </source>
</evidence>
<dbReference type="GO" id="GO:0046856">
    <property type="term" value="P:phosphatidylinositol dephosphorylation"/>
    <property type="evidence" value="ECO:0007669"/>
    <property type="project" value="InterPro"/>
</dbReference>
<dbReference type="AlphaFoldDB" id="A0A914H297"/>
<keyword evidence="9 11" id="KW-0472">Membrane</keyword>
<reference evidence="14" key="1">
    <citation type="submission" date="2022-11" db="UniProtKB">
        <authorList>
            <consortium name="WormBaseParasite"/>
        </authorList>
    </citation>
    <scope>IDENTIFICATION</scope>
</reference>
<feature type="transmembrane region" description="Helical" evidence="11">
    <location>
        <begin position="296"/>
        <end position="313"/>
    </location>
</feature>
<evidence type="ECO:0000256" key="3">
    <source>
        <dbReference type="ARBA" id="ARBA00004155"/>
    </source>
</evidence>
<dbReference type="GO" id="GO:0030670">
    <property type="term" value="C:phagocytic vesicle membrane"/>
    <property type="evidence" value="ECO:0007669"/>
    <property type="project" value="TreeGrafter"/>
</dbReference>
<protein>
    <recommendedName>
        <fullName evidence="4 11">Phosphatidylinositol-4,5-bisphosphate 4-phosphatase</fullName>
        <ecNumber evidence="4 11">3.1.3.78</ecNumber>
    </recommendedName>
</protein>
<dbReference type="GO" id="GO:0031902">
    <property type="term" value="C:late endosome membrane"/>
    <property type="evidence" value="ECO:0007669"/>
    <property type="project" value="UniProtKB-SubCell"/>
</dbReference>
<proteinExistence type="predicted"/>
<dbReference type="Pfam" id="PF09788">
    <property type="entry name" value="Tmemb_55A"/>
    <property type="match status" value="1"/>
</dbReference>
<evidence type="ECO:0000256" key="9">
    <source>
        <dbReference type="ARBA" id="ARBA00023136"/>
    </source>
</evidence>
<dbReference type="GO" id="GO:0005886">
    <property type="term" value="C:plasma membrane"/>
    <property type="evidence" value="ECO:0007669"/>
    <property type="project" value="TreeGrafter"/>
</dbReference>
<organism evidence="13 14">
    <name type="scientific">Globodera rostochiensis</name>
    <name type="common">Golden nematode worm</name>
    <name type="synonym">Heterodera rostochiensis</name>
    <dbReference type="NCBI Taxonomy" id="31243"/>
    <lineage>
        <taxon>Eukaryota</taxon>
        <taxon>Metazoa</taxon>
        <taxon>Ecdysozoa</taxon>
        <taxon>Nematoda</taxon>
        <taxon>Chromadorea</taxon>
        <taxon>Rhabditida</taxon>
        <taxon>Tylenchina</taxon>
        <taxon>Tylenchomorpha</taxon>
        <taxon>Tylenchoidea</taxon>
        <taxon>Heteroderidae</taxon>
        <taxon>Heteroderinae</taxon>
        <taxon>Globodera</taxon>
    </lineage>
</organism>
<sequence length="331" mass="35904">MSLHKDLWEGGQAVRERDNGQTVGISDGEGELGRQSSSSAAETTHSLLSPSPPPSSSSLSLRAKMASDGQRQDQLQSVSQERSPPSAGIYYTAAANQLQQHYPQHVHFDMNSSSPPNSNQFNTNSQHEFHDNETFDGSEDTPAQVGGPSVTCRVCETEIPIEGRSSQHVVRCLQCNEVTPIRAAPPGRKYVRCPCNCLLVCKATSTRIACPRQNCRRVITLVNGPPNSGVPGTAIRAPVGTCRVQCAYCQDIFIKSSSVGAGYTRSRSLLYCVILLVSSLFLIGVIVAIAHGNNSFFMYAFMAILLFACAFLAQRFVFYARIKVSQVLGPL</sequence>
<feature type="transmembrane region" description="Helical" evidence="11">
    <location>
        <begin position="269"/>
        <end position="290"/>
    </location>
</feature>
<name>A0A914H297_GLORO</name>
<comment type="catalytic activity">
    <reaction evidence="1 11">
        <text>a 1,2-diacyl-sn-glycero-3-phospho-(1D-myo-inositol-4,5-bisphosphate) + H2O = a 1,2-diacyl-sn-glycero-3-phospho-(1D-myo-inositol-5-phosphate) + phosphate</text>
        <dbReference type="Rhea" id="RHEA:25674"/>
        <dbReference type="ChEBI" id="CHEBI:15377"/>
        <dbReference type="ChEBI" id="CHEBI:43474"/>
        <dbReference type="ChEBI" id="CHEBI:57795"/>
        <dbReference type="ChEBI" id="CHEBI:58456"/>
        <dbReference type="EC" id="3.1.3.78"/>
    </reaction>
</comment>
<comment type="subcellular location">
    <subcellularLocation>
        <location evidence="2 11">Late endosome membrane</location>
        <topology evidence="2 11">Multi-pass membrane protein</topology>
    </subcellularLocation>
    <subcellularLocation>
        <location evidence="3 11">Lysosome membrane</location>
        <topology evidence="3 11">Multi-pass membrane protein</topology>
    </subcellularLocation>
</comment>
<dbReference type="PANTHER" id="PTHR21014">
    <property type="entry name" value="PHOSPHATIDYLINOSITOL-4,5-BISPHOSPHATE 4-PHOSPHATASE"/>
    <property type="match status" value="1"/>
</dbReference>
<feature type="region of interest" description="Disordered" evidence="12">
    <location>
        <begin position="107"/>
        <end position="145"/>
    </location>
</feature>
<evidence type="ECO:0000256" key="12">
    <source>
        <dbReference type="SAM" id="MobiDB-lite"/>
    </source>
</evidence>
<keyword evidence="8 11" id="KW-1133">Transmembrane helix</keyword>
<feature type="compositionally biased region" description="Polar residues" evidence="12">
    <location>
        <begin position="72"/>
        <end position="83"/>
    </location>
</feature>
<evidence type="ECO:0000313" key="14">
    <source>
        <dbReference type="WBParaSite" id="Gr19_v10_g13335.t1"/>
    </source>
</evidence>
<dbReference type="Proteomes" id="UP000887572">
    <property type="component" value="Unplaced"/>
</dbReference>
<dbReference type="EC" id="3.1.3.78" evidence="4 11"/>
<dbReference type="GO" id="GO:0034597">
    <property type="term" value="F:phosphatidylinositol-4,5-bisphosphate 4-phosphatase activity"/>
    <property type="evidence" value="ECO:0007669"/>
    <property type="project" value="UniProtKB-EC"/>
</dbReference>
<keyword evidence="5 11" id="KW-0812">Transmembrane</keyword>
<dbReference type="GO" id="GO:0005765">
    <property type="term" value="C:lysosomal membrane"/>
    <property type="evidence" value="ECO:0007669"/>
    <property type="project" value="UniProtKB-SubCell"/>
</dbReference>
<keyword evidence="13" id="KW-1185">Reference proteome</keyword>
<evidence type="ECO:0000256" key="1">
    <source>
        <dbReference type="ARBA" id="ARBA00001261"/>
    </source>
</evidence>
<comment type="function">
    <text evidence="11">Catalyzes the hydrolysis of phosphatidylinositol-4,5-bisphosphate (PtdIns-4,5-P2) to phosphatidylinositol-4-phosphate (PtdIns-4-P).</text>
</comment>
<accession>A0A914H297</accession>
<feature type="compositionally biased region" description="Basic and acidic residues" evidence="12">
    <location>
        <begin position="1"/>
        <end position="19"/>
    </location>
</feature>
<keyword evidence="7 11" id="KW-0378">Hydrolase</keyword>
<evidence type="ECO:0000256" key="4">
    <source>
        <dbReference type="ARBA" id="ARBA00012936"/>
    </source>
</evidence>
<evidence type="ECO:0000256" key="10">
    <source>
        <dbReference type="ARBA" id="ARBA00023228"/>
    </source>
</evidence>
<evidence type="ECO:0000256" key="6">
    <source>
        <dbReference type="ARBA" id="ARBA00022753"/>
    </source>
</evidence>
<evidence type="ECO:0000256" key="2">
    <source>
        <dbReference type="ARBA" id="ARBA00004107"/>
    </source>
</evidence>
<feature type="region of interest" description="Disordered" evidence="12">
    <location>
        <begin position="1"/>
        <end position="85"/>
    </location>
</feature>
<dbReference type="InterPro" id="IPR019178">
    <property type="entry name" value="PtdIns-P2-Ptase"/>
</dbReference>
<keyword evidence="10 11" id="KW-0458">Lysosome</keyword>